<keyword evidence="3" id="KW-1185">Reference proteome</keyword>
<dbReference type="EMBL" id="VHHP01000004">
    <property type="protein sequence ID" value="TPR53849.1"/>
    <property type="molecule type" value="Genomic_DNA"/>
</dbReference>
<feature type="compositionally biased region" description="Basic and acidic residues" evidence="1">
    <location>
        <begin position="7"/>
        <end position="24"/>
    </location>
</feature>
<reference evidence="2" key="1">
    <citation type="submission" date="2019-06" db="EMBL/GenBank/DDBJ databases">
        <title>Mycoplasma neophronis type strain whole genome sequence.</title>
        <authorList>
            <person name="Spergser J."/>
        </authorList>
    </citation>
    <scope>NUCLEOTIDE SEQUENCE [LARGE SCALE GENOMIC DNA]</scope>
    <source>
        <strain evidence="2">DSM 24097</strain>
    </source>
</reference>
<accession>A0ABY2YZR1</accession>
<evidence type="ECO:0000313" key="2">
    <source>
        <dbReference type="EMBL" id="TPR53849.1"/>
    </source>
</evidence>
<evidence type="ECO:0000256" key="1">
    <source>
        <dbReference type="SAM" id="MobiDB-lite"/>
    </source>
</evidence>
<dbReference type="RefSeq" id="WP_140914814.1">
    <property type="nucleotide sequence ID" value="NZ_VHHP01000004.1"/>
</dbReference>
<proteinExistence type="predicted"/>
<protein>
    <submittedName>
        <fullName evidence="2">Uncharacterized protein</fullName>
    </submittedName>
</protein>
<evidence type="ECO:0000313" key="3">
    <source>
        <dbReference type="Proteomes" id="UP000316851"/>
    </source>
</evidence>
<name>A0ABY2YZR1_9BACT</name>
<gene>
    <name evidence="2" type="ORF">FJR74_01640</name>
</gene>
<comment type="caution">
    <text evidence="2">The sequence shown here is derived from an EMBL/GenBank/DDBJ whole genome shotgun (WGS) entry which is preliminary data.</text>
</comment>
<dbReference type="Proteomes" id="UP000316851">
    <property type="component" value="Unassembled WGS sequence"/>
</dbReference>
<organism evidence="2 3">
    <name type="scientific">Metamycoplasma neophronis</name>
    <dbReference type="NCBI Taxonomy" id="872983"/>
    <lineage>
        <taxon>Bacteria</taxon>
        <taxon>Bacillati</taxon>
        <taxon>Mycoplasmatota</taxon>
        <taxon>Mycoplasmoidales</taxon>
        <taxon>Metamycoplasmataceae</taxon>
        <taxon>Metamycoplasma</taxon>
    </lineage>
</organism>
<feature type="region of interest" description="Disordered" evidence="1">
    <location>
        <begin position="1"/>
        <end position="32"/>
    </location>
</feature>
<sequence length="83" mass="9931">MKNFGKNKKEVNKEKLLENLDKESKKNKKNSKFQELEKVDEGFVEAELDDEDADEFHEETTEMELWQGQEMDDFEDIDLEDNK</sequence>